<sequence length="408" mass="43743">MALQPKHALVAIACAAAINAVVYVLTHLLAWHITHKYVTRGSYTRGGGRAYVISYLAAAAGFCLGAACLVWYSCKRLLPYQPMTKVLFVFFLVAFVLLLLGLVLDLWLLGRFNESHPSLTVKHKYPGPLSSVVTLMYNGFVAAIIATVLILVYQPMGGSTAEGGVPFSVMTADVLGRIFTGGPGRRRSPRVCDLDSKRRNLLSTAQALPFLSHGFVADLEVEVHQRIPADITYEGLYRRLVEFVSVRLSGRDDAVAAINTVMVAFTNVILEGCPPDQVPEQEGGWRPPQAQQANEGGRSPPQAQQANEGGRSPPQAQQANEGGRSPPQAQQANEGGRSPPQAQQANEGGRIPPQAQQANEGGRSPPQAQQANMPAGIPSSHFSYIDTFMGVLLAGWLVGVAAISRRGA</sequence>
<gene>
    <name evidence="3" type="ORF">HXX76_014137</name>
</gene>
<organism evidence="3 4">
    <name type="scientific">Chlamydomonas incerta</name>
    <dbReference type="NCBI Taxonomy" id="51695"/>
    <lineage>
        <taxon>Eukaryota</taxon>
        <taxon>Viridiplantae</taxon>
        <taxon>Chlorophyta</taxon>
        <taxon>core chlorophytes</taxon>
        <taxon>Chlorophyceae</taxon>
        <taxon>CS clade</taxon>
        <taxon>Chlamydomonadales</taxon>
        <taxon>Chlamydomonadaceae</taxon>
        <taxon>Chlamydomonas</taxon>
    </lineage>
</organism>
<proteinExistence type="predicted"/>
<keyword evidence="4" id="KW-1185">Reference proteome</keyword>
<evidence type="ECO:0000256" key="1">
    <source>
        <dbReference type="SAM" id="MobiDB-lite"/>
    </source>
</evidence>
<evidence type="ECO:0000256" key="2">
    <source>
        <dbReference type="SAM" id="Phobius"/>
    </source>
</evidence>
<keyword evidence="2" id="KW-0472">Membrane</keyword>
<feature type="transmembrane region" description="Helical" evidence="2">
    <location>
        <begin position="86"/>
        <end position="109"/>
    </location>
</feature>
<feature type="region of interest" description="Disordered" evidence="1">
    <location>
        <begin position="274"/>
        <end position="375"/>
    </location>
</feature>
<dbReference type="AlphaFoldDB" id="A0A835VTI8"/>
<feature type="transmembrane region" description="Helical" evidence="2">
    <location>
        <begin position="129"/>
        <end position="153"/>
    </location>
</feature>
<evidence type="ECO:0000313" key="3">
    <source>
        <dbReference type="EMBL" id="KAG2424979.1"/>
    </source>
</evidence>
<name>A0A835VTI8_CHLIN</name>
<feature type="transmembrane region" description="Helical" evidence="2">
    <location>
        <begin position="382"/>
        <end position="403"/>
    </location>
</feature>
<comment type="caution">
    <text evidence="3">The sequence shown here is derived from an EMBL/GenBank/DDBJ whole genome shotgun (WGS) entry which is preliminary data.</text>
</comment>
<protein>
    <submittedName>
        <fullName evidence="3">Uncharacterized protein</fullName>
    </submittedName>
</protein>
<evidence type="ECO:0000313" key="4">
    <source>
        <dbReference type="Proteomes" id="UP000650467"/>
    </source>
</evidence>
<feature type="transmembrane region" description="Helical" evidence="2">
    <location>
        <begin position="50"/>
        <end position="74"/>
    </location>
</feature>
<accession>A0A835VTI8</accession>
<dbReference type="Proteomes" id="UP000650467">
    <property type="component" value="Unassembled WGS sequence"/>
</dbReference>
<dbReference type="EMBL" id="JAEHOC010000060">
    <property type="protein sequence ID" value="KAG2424979.1"/>
    <property type="molecule type" value="Genomic_DNA"/>
</dbReference>
<feature type="transmembrane region" description="Helical" evidence="2">
    <location>
        <begin position="7"/>
        <end position="30"/>
    </location>
</feature>
<keyword evidence="2" id="KW-1133">Transmembrane helix</keyword>
<keyword evidence="2" id="KW-0812">Transmembrane</keyword>
<reference evidence="3" key="1">
    <citation type="journal article" date="2020" name="bioRxiv">
        <title>Comparative genomics of Chlamydomonas.</title>
        <authorList>
            <person name="Craig R.J."/>
            <person name="Hasan A.R."/>
            <person name="Ness R.W."/>
            <person name="Keightley P.D."/>
        </authorList>
    </citation>
    <scope>NUCLEOTIDE SEQUENCE</scope>
    <source>
        <strain evidence="3">SAG 7.73</strain>
    </source>
</reference>